<evidence type="ECO:0000256" key="2">
    <source>
        <dbReference type="ARBA" id="ARBA00022908"/>
    </source>
</evidence>
<evidence type="ECO:0000256" key="5">
    <source>
        <dbReference type="PIRSR" id="PIRSR606118-50"/>
    </source>
</evidence>
<dbReference type="PROSITE" id="PS00397">
    <property type="entry name" value="RECOMBINASES_1"/>
    <property type="match status" value="1"/>
</dbReference>
<accession>A0A1Y3M791</accession>
<sequence>MILGYARVSSEKQSLARQLKQLQEYKCEKIYREKTSGSTTNRIVLQEMLGELQEGDIIVVTDLTRITRSTQDLFSLLELIKSKGVILKSLKDTWLDMSSDNPYSTFLLTVMAGVNQLERDLINMRQKEGIAIAKEKGKYRGRVKTYNEKNKSLLHAIELYKQGEKTVKEICDITKIGRASFYQYLRSNNITR</sequence>
<dbReference type="PANTHER" id="PTHR30461">
    <property type="entry name" value="DNA-INVERTASE FROM LAMBDOID PROPHAGE"/>
    <property type="match status" value="1"/>
</dbReference>
<evidence type="ECO:0000256" key="1">
    <source>
        <dbReference type="ARBA" id="ARBA00009913"/>
    </source>
</evidence>
<proteinExistence type="inferred from homology"/>
<dbReference type="InterPro" id="IPR006120">
    <property type="entry name" value="Resolvase_HTH_dom"/>
</dbReference>
<evidence type="ECO:0000313" key="8">
    <source>
        <dbReference type="EMBL" id="OUM46297.1"/>
    </source>
</evidence>
<keyword evidence="2" id="KW-0229">DNA integration</keyword>
<organism evidence="8 9">
    <name type="scientific">Bacillus pseudomycoides</name>
    <dbReference type="NCBI Taxonomy" id="64104"/>
    <lineage>
        <taxon>Bacteria</taxon>
        <taxon>Bacillati</taxon>
        <taxon>Bacillota</taxon>
        <taxon>Bacilli</taxon>
        <taxon>Bacillales</taxon>
        <taxon>Bacillaceae</taxon>
        <taxon>Bacillus</taxon>
        <taxon>Bacillus cereus group</taxon>
    </lineage>
</organism>
<keyword evidence="4" id="KW-0233">DNA recombination</keyword>
<dbReference type="Pfam" id="PF00239">
    <property type="entry name" value="Resolvase"/>
    <property type="match status" value="1"/>
</dbReference>
<dbReference type="InterPro" id="IPR006119">
    <property type="entry name" value="Resolv_N"/>
</dbReference>
<dbReference type="CDD" id="cd03768">
    <property type="entry name" value="SR_ResInv"/>
    <property type="match status" value="1"/>
</dbReference>
<dbReference type="PANTHER" id="PTHR30461:SF26">
    <property type="entry name" value="RESOLVASE HOMOLOG YNEB"/>
    <property type="match status" value="1"/>
</dbReference>
<comment type="similarity">
    <text evidence="1">Belongs to the site-specific recombinase resolvase family.</text>
</comment>
<keyword evidence="3" id="KW-0238">DNA-binding</keyword>
<dbReference type="SUPFAM" id="SSF53041">
    <property type="entry name" value="Resolvase-like"/>
    <property type="match status" value="1"/>
</dbReference>
<feature type="active site" description="O-(5'-phospho-DNA)-serine intermediate" evidence="5 6">
    <location>
        <position position="9"/>
    </location>
</feature>
<dbReference type="InterPro" id="IPR050639">
    <property type="entry name" value="SSR_resolvase"/>
</dbReference>
<reference evidence="8 9" key="1">
    <citation type="submission" date="2017-02" db="EMBL/GenBank/DDBJ databases">
        <title>Bacillus pseudomycoides isolate FSL K6-0042.</title>
        <authorList>
            <person name="Kovac J."/>
        </authorList>
    </citation>
    <scope>NUCLEOTIDE SEQUENCE [LARGE SCALE GENOMIC DNA]</scope>
    <source>
        <strain evidence="8 9">FSL K6-0042</strain>
    </source>
</reference>
<comment type="caution">
    <text evidence="8">The sequence shown here is derived from an EMBL/GenBank/DDBJ whole genome shotgun (WGS) entry which is preliminary data.</text>
</comment>
<dbReference type="EMBL" id="MWPX01000051">
    <property type="protein sequence ID" value="OUM46297.1"/>
    <property type="molecule type" value="Genomic_DNA"/>
</dbReference>
<evidence type="ECO:0000256" key="4">
    <source>
        <dbReference type="ARBA" id="ARBA00023172"/>
    </source>
</evidence>
<dbReference type="Gene3D" id="3.40.50.1390">
    <property type="entry name" value="Resolvase, N-terminal catalytic domain"/>
    <property type="match status" value="1"/>
</dbReference>
<dbReference type="RefSeq" id="WP_088094583.1">
    <property type="nucleotide sequence ID" value="NZ_JBEUTC010000046.1"/>
</dbReference>
<evidence type="ECO:0000256" key="6">
    <source>
        <dbReference type="PROSITE-ProRule" id="PRU10137"/>
    </source>
</evidence>
<dbReference type="AlphaFoldDB" id="A0A1Y3M791"/>
<evidence type="ECO:0000259" key="7">
    <source>
        <dbReference type="PROSITE" id="PS51736"/>
    </source>
</evidence>
<dbReference type="InterPro" id="IPR006118">
    <property type="entry name" value="Recombinase_CS"/>
</dbReference>
<dbReference type="Proteomes" id="UP000195321">
    <property type="component" value="Unassembled WGS sequence"/>
</dbReference>
<name>A0A1Y3M791_9BACI</name>
<dbReference type="GO" id="GO:0003677">
    <property type="term" value="F:DNA binding"/>
    <property type="evidence" value="ECO:0007669"/>
    <property type="project" value="UniProtKB-KW"/>
</dbReference>
<dbReference type="Gene3D" id="1.10.10.60">
    <property type="entry name" value="Homeodomain-like"/>
    <property type="match status" value="1"/>
</dbReference>
<gene>
    <name evidence="8" type="ORF">BW425_24445</name>
</gene>
<dbReference type="GO" id="GO:0015074">
    <property type="term" value="P:DNA integration"/>
    <property type="evidence" value="ECO:0007669"/>
    <property type="project" value="UniProtKB-KW"/>
</dbReference>
<dbReference type="Pfam" id="PF02796">
    <property type="entry name" value="HTH_7"/>
    <property type="match status" value="1"/>
</dbReference>
<feature type="domain" description="Resolvase/invertase-type recombinase catalytic" evidence="7">
    <location>
        <begin position="1"/>
        <end position="137"/>
    </location>
</feature>
<evidence type="ECO:0000313" key="9">
    <source>
        <dbReference type="Proteomes" id="UP000195321"/>
    </source>
</evidence>
<protein>
    <submittedName>
        <fullName evidence="8">Resolvase</fullName>
    </submittedName>
</protein>
<dbReference type="GO" id="GO:0000150">
    <property type="term" value="F:DNA strand exchange activity"/>
    <property type="evidence" value="ECO:0007669"/>
    <property type="project" value="InterPro"/>
</dbReference>
<evidence type="ECO:0000256" key="3">
    <source>
        <dbReference type="ARBA" id="ARBA00023125"/>
    </source>
</evidence>
<dbReference type="InterPro" id="IPR036162">
    <property type="entry name" value="Resolvase-like_N_sf"/>
</dbReference>
<dbReference type="PROSITE" id="PS51736">
    <property type="entry name" value="RECOMBINASES_3"/>
    <property type="match status" value="1"/>
</dbReference>
<dbReference type="SMART" id="SM00857">
    <property type="entry name" value="Resolvase"/>
    <property type="match status" value="1"/>
</dbReference>